<dbReference type="GO" id="GO:0030246">
    <property type="term" value="F:carbohydrate binding"/>
    <property type="evidence" value="ECO:0007669"/>
    <property type="project" value="InterPro"/>
</dbReference>
<dbReference type="EMBL" id="FOLB01000009">
    <property type="protein sequence ID" value="SFC64731.1"/>
    <property type="molecule type" value="Genomic_DNA"/>
</dbReference>
<dbReference type="InterPro" id="IPR014718">
    <property type="entry name" value="GH-type_carb-bd"/>
</dbReference>
<organism evidence="1 2">
    <name type="scientific">Nocardioides terrae</name>
    <dbReference type="NCBI Taxonomy" id="574651"/>
    <lineage>
        <taxon>Bacteria</taxon>
        <taxon>Bacillati</taxon>
        <taxon>Actinomycetota</taxon>
        <taxon>Actinomycetes</taxon>
        <taxon>Propionibacteriales</taxon>
        <taxon>Nocardioidaceae</taxon>
        <taxon>Nocardioides</taxon>
    </lineage>
</organism>
<dbReference type="RefSeq" id="WP_091124698.1">
    <property type="nucleotide sequence ID" value="NZ_FOLB01000009.1"/>
</dbReference>
<dbReference type="SUPFAM" id="SSF74650">
    <property type="entry name" value="Galactose mutarotase-like"/>
    <property type="match status" value="1"/>
</dbReference>
<dbReference type="GO" id="GO:0033499">
    <property type="term" value="P:galactose catabolic process via UDP-galactose, Leloir pathway"/>
    <property type="evidence" value="ECO:0007669"/>
    <property type="project" value="TreeGrafter"/>
</dbReference>
<sequence>MTSPPSGEQYRISRGDQRATIVEVGGGVREYAVGDRDVLQPYPSDAMCDGAHGAPLIPWPNRLADGRYRFDGTDYQVALTEPEKHNAIHGFLHWRPWQPVDRRPDGITMAATLFPLQGYPFALDLRLDYQLSDDGLAVTTTAVNVGDRPAPYGCGQHPYLSPGDDSIDECTLRLEAGTRVLTDPQRQLPTGRERVAGTAYDFHEPHLLGDLRIDHAFTDLRRHPDGRAWLRLTGTDGRTAQLWVDETYPLLEVFTADTLAPPRRRRGLGVEPMTCPPNAFQSNEGVARLEPGATHVTRWGVSLAD</sequence>
<dbReference type="InterPro" id="IPR011013">
    <property type="entry name" value="Gal_mutarotase_sf_dom"/>
</dbReference>
<gene>
    <name evidence="1" type="ORF">SAMN04487968_10928</name>
</gene>
<protein>
    <submittedName>
        <fullName evidence="1">Aldose 1-epimerase</fullName>
    </submittedName>
</protein>
<dbReference type="InterPro" id="IPR037480">
    <property type="entry name" value="YihR-like"/>
</dbReference>
<evidence type="ECO:0000313" key="1">
    <source>
        <dbReference type="EMBL" id="SFC64731.1"/>
    </source>
</evidence>
<dbReference type="Proteomes" id="UP000198832">
    <property type="component" value="Unassembled WGS sequence"/>
</dbReference>
<dbReference type="Pfam" id="PF01263">
    <property type="entry name" value="Aldose_epim"/>
    <property type="match status" value="1"/>
</dbReference>
<dbReference type="CDD" id="cd09022">
    <property type="entry name" value="Aldose_epim_Ec_YihR"/>
    <property type="match status" value="1"/>
</dbReference>
<evidence type="ECO:0000313" key="2">
    <source>
        <dbReference type="Proteomes" id="UP000198832"/>
    </source>
</evidence>
<keyword evidence="2" id="KW-1185">Reference proteome</keyword>
<dbReference type="OrthoDB" id="4739604at2"/>
<dbReference type="PANTHER" id="PTHR10091">
    <property type="entry name" value="ALDOSE-1-EPIMERASE"/>
    <property type="match status" value="1"/>
</dbReference>
<dbReference type="InterPro" id="IPR008183">
    <property type="entry name" value="Aldose_1/G6P_1-epimerase"/>
</dbReference>
<accession>A0A1I1KVG7</accession>
<dbReference type="GO" id="GO:0004034">
    <property type="term" value="F:aldose 1-epimerase activity"/>
    <property type="evidence" value="ECO:0007669"/>
    <property type="project" value="TreeGrafter"/>
</dbReference>
<dbReference type="STRING" id="574651.SAMN04487968_10928"/>
<dbReference type="GO" id="GO:0006006">
    <property type="term" value="P:glucose metabolic process"/>
    <property type="evidence" value="ECO:0007669"/>
    <property type="project" value="TreeGrafter"/>
</dbReference>
<dbReference type="AlphaFoldDB" id="A0A1I1KVG7"/>
<dbReference type="PANTHER" id="PTHR10091:SF0">
    <property type="entry name" value="GALACTOSE MUTAROTASE"/>
    <property type="match status" value="1"/>
</dbReference>
<dbReference type="Gene3D" id="2.70.98.10">
    <property type="match status" value="1"/>
</dbReference>
<reference evidence="1 2" key="1">
    <citation type="submission" date="2016-10" db="EMBL/GenBank/DDBJ databases">
        <authorList>
            <person name="de Groot N.N."/>
        </authorList>
    </citation>
    <scope>NUCLEOTIDE SEQUENCE [LARGE SCALE GENOMIC DNA]</scope>
    <source>
        <strain evidence="1 2">CGMCC 1.7056</strain>
    </source>
</reference>
<proteinExistence type="predicted"/>
<name>A0A1I1KVG7_9ACTN</name>